<dbReference type="EMBL" id="KV907499">
    <property type="protein sequence ID" value="OOF96070.1"/>
    <property type="molecule type" value="Genomic_DNA"/>
</dbReference>
<name>A0A1R3RNM9_ASPC5</name>
<organism evidence="1 2">
    <name type="scientific">Aspergillus carbonarius (strain ITEM 5010)</name>
    <dbReference type="NCBI Taxonomy" id="602072"/>
    <lineage>
        <taxon>Eukaryota</taxon>
        <taxon>Fungi</taxon>
        <taxon>Dikarya</taxon>
        <taxon>Ascomycota</taxon>
        <taxon>Pezizomycotina</taxon>
        <taxon>Eurotiomycetes</taxon>
        <taxon>Eurotiomycetidae</taxon>
        <taxon>Eurotiales</taxon>
        <taxon>Aspergillaceae</taxon>
        <taxon>Aspergillus</taxon>
        <taxon>Aspergillus subgen. Circumdati</taxon>
    </lineage>
</organism>
<feature type="non-terminal residue" evidence="1">
    <location>
        <position position="58"/>
    </location>
</feature>
<dbReference type="Proteomes" id="UP000188318">
    <property type="component" value="Unassembled WGS sequence"/>
</dbReference>
<dbReference type="VEuPathDB" id="FungiDB:ASPCADRAFT_207425"/>
<protein>
    <submittedName>
        <fullName evidence="1">Uncharacterized protein</fullName>
    </submittedName>
</protein>
<reference evidence="2" key="1">
    <citation type="journal article" date="2017" name="Genome Biol.">
        <title>Comparative genomics reveals high biological diversity and specific adaptations in the industrially and medically important fungal genus Aspergillus.</title>
        <authorList>
            <person name="de Vries R.P."/>
            <person name="Riley R."/>
            <person name="Wiebenga A."/>
            <person name="Aguilar-Osorio G."/>
            <person name="Amillis S."/>
            <person name="Uchima C.A."/>
            <person name="Anderluh G."/>
            <person name="Asadollahi M."/>
            <person name="Askin M."/>
            <person name="Barry K."/>
            <person name="Battaglia E."/>
            <person name="Bayram O."/>
            <person name="Benocci T."/>
            <person name="Braus-Stromeyer S.A."/>
            <person name="Caldana C."/>
            <person name="Canovas D."/>
            <person name="Cerqueira G.C."/>
            <person name="Chen F."/>
            <person name="Chen W."/>
            <person name="Choi C."/>
            <person name="Clum A."/>
            <person name="Dos Santos R.A."/>
            <person name="Damasio A.R."/>
            <person name="Diallinas G."/>
            <person name="Emri T."/>
            <person name="Fekete E."/>
            <person name="Flipphi M."/>
            <person name="Freyberg S."/>
            <person name="Gallo A."/>
            <person name="Gournas C."/>
            <person name="Habgood R."/>
            <person name="Hainaut M."/>
            <person name="Harispe M.L."/>
            <person name="Henrissat B."/>
            <person name="Hilden K.S."/>
            <person name="Hope R."/>
            <person name="Hossain A."/>
            <person name="Karabika E."/>
            <person name="Karaffa L."/>
            <person name="Karanyi Z."/>
            <person name="Krasevec N."/>
            <person name="Kuo A."/>
            <person name="Kusch H."/>
            <person name="LaButti K."/>
            <person name="Lagendijk E.L."/>
            <person name="Lapidus A."/>
            <person name="Levasseur A."/>
            <person name="Lindquist E."/>
            <person name="Lipzen A."/>
            <person name="Logrieco A.F."/>
            <person name="MacCabe A."/>
            <person name="Maekelae M.R."/>
            <person name="Malavazi I."/>
            <person name="Melin P."/>
            <person name="Meyer V."/>
            <person name="Mielnichuk N."/>
            <person name="Miskei M."/>
            <person name="Molnar A.P."/>
            <person name="Mule G."/>
            <person name="Ngan C.Y."/>
            <person name="Orejas M."/>
            <person name="Orosz E."/>
            <person name="Ouedraogo J.P."/>
            <person name="Overkamp K.M."/>
            <person name="Park H.-S."/>
            <person name="Perrone G."/>
            <person name="Piumi F."/>
            <person name="Punt P.J."/>
            <person name="Ram A.F."/>
            <person name="Ramon A."/>
            <person name="Rauscher S."/>
            <person name="Record E."/>
            <person name="Riano-Pachon D.M."/>
            <person name="Robert V."/>
            <person name="Roehrig J."/>
            <person name="Ruller R."/>
            <person name="Salamov A."/>
            <person name="Salih N.S."/>
            <person name="Samson R.A."/>
            <person name="Sandor E."/>
            <person name="Sanguinetti M."/>
            <person name="Schuetze T."/>
            <person name="Sepcic K."/>
            <person name="Shelest E."/>
            <person name="Sherlock G."/>
            <person name="Sophianopoulou V."/>
            <person name="Squina F.M."/>
            <person name="Sun H."/>
            <person name="Susca A."/>
            <person name="Todd R.B."/>
            <person name="Tsang A."/>
            <person name="Unkles S.E."/>
            <person name="van de Wiele N."/>
            <person name="van Rossen-Uffink D."/>
            <person name="Oliveira J.V."/>
            <person name="Vesth T.C."/>
            <person name="Visser J."/>
            <person name="Yu J.-H."/>
            <person name="Zhou M."/>
            <person name="Andersen M.R."/>
            <person name="Archer D.B."/>
            <person name="Baker S.E."/>
            <person name="Benoit I."/>
            <person name="Brakhage A.A."/>
            <person name="Braus G.H."/>
            <person name="Fischer R."/>
            <person name="Frisvad J.C."/>
            <person name="Goldman G.H."/>
            <person name="Houbraken J."/>
            <person name="Oakley B."/>
            <person name="Pocsi I."/>
            <person name="Scazzocchio C."/>
            <person name="Seiboth B."/>
            <person name="vanKuyk P.A."/>
            <person name="Wortman J."/>
            <person name="Dyer P.S."/>
            <person name="Grigoriev I.V."/>
        </authorList>
    </citation>
    <scope>NUCLEOTIDE SEQUENCE [LARGE SCALE GENOMIC DNA]</scope>
    <source>
        <strain evidence="2">ITEM 5010</strain>
    </source>
</reference>
<evidence type="ECO:0000313" key="2">
    <source>
        <dbReference type="Proteomes" id="UP000188318"/>
    </source>
</evidence>
<evidence type="ECO:0000313" key="1">
    <source>
        <dbReference type="EMBL" id="OOF96070.1"/>
    </source>
</evidence>
<keyword evidence="2" id="KW-1185">Reference proteome</keyword>
<proteinExistence type="predicted"/>
<accession>A0A1R3RNM9</accession>
<gene>
    <name evidence="1" type="ORF">ASPCADRAFT_207425</name>
</gene>
<sequence>MHVARVIQARNPPPPASASRCLLSGCDIAFLHAGPEAIVWEGPAGCGPGGAPDTTALL</sequence>
<dbReference type="AlphaFoldDB" id="A0A1R3RNM9"/>